<name>A0ABS7RE19_9ACTN</name>
<sequence length="52" mass="5517">MITKKATGSVRGNRAKAAVRRPASAGKCRCGQDLDICSRSHCPRCGSTLRQG</sequence>
<reference evidence="2 3" key="1">
    <citation type="submission" date="2021-08" db="EMBL/GenBank/DDBJ databases">
        <title>Nocardioides bacterium WL0053 sp. nov., isolated from the sediment.</title>
        <authorList>
            <person name="Wang L."/>
            <person name="Zhang D."/>
            <person name="Zhang A."/>
        </authorList>
    </citation>
    <scope>NUCLEOTIDE SEQUENCE [LARGE SCALE GENOMIC DNA]</scope>
    <source>
        <strain evidence="2 3">WL0053</strain>
    </source>
</reference>
<feature type="region of interest" description="Disordered" evidence="1">
    <location>
        <begin position="1"/>
        <end position="25"/>
    </location>
</feature>
<keyword evidence="3" id="KW-1185">Reference proteome</keyword>
<comment type="caution">
    <text evidence="2">The sequence shown here is derived from an EMBL/GenBank/DDBJ whole genome shotgun (WGS) entry which is preliminary data.</text>
</comment>
<dbReference type="EMBL" id="JAIEZQ010000001">
    <property type="protein sequence ID" value="MBY9073264.1"/>
    <property type="molecule type" value="Genomic_DNA"/>
</dbReference>
<accession>A0ABS7RE19</accession>
<dbReference type="RefSeq" id="WP_221023080.1">
    <property type="nucleotide sequence ID" value="NZ_JAIEZQ010000001.1"/>
</dbReference>
<gene>
    <name evidence="2" type="ORF">K1X13_00380</name>
</gene>
<protein>
    <submittedName>
        <fullName evidence="2">Uncharacterized protein</fullName>
    </submittedName>
</protein>
<organism evidence="2 3">
    <name type="scientific">Nocardioides jiangsuensis</name>
    <dbReference type="NCBI Taxonomy" id="2866161"/>
    <lineage>
        <taxon>Bacteria</taxon>
        <taxon>Bacillati</taxon>
        <taxon>Actinomycetota</taxon>
        <taxon>Actinomycetes</taxon>
        <taxon>Propionibacteriales</taxon>
        <taxon>Nocardioidaceae</taxon>
        <taxon>Nocardioides</taxon>
    </lineage>
</organism>
<evidence type="ECO:0000313" key="3">
    <source>
        <dbReference type="Proteomes" id="UP000754710"/>
    </source>
</evidence>
<proteinExistence type="predicted"/>
<evidence type="ECO:0000313" key="2">
    <source>
        <dbReference type="EMBL" id="MBY9073264.1"/>
    </source>
</evidence>
<dbReference type="Proteomes" id="UP000754710">
    <property type="component" value="Unassembled WGS sequence"/>
</dbReference>
<evidence type="ECO:0000256" key="1">
    <source>
        <dbReference type="SAM" id="MobiDB-lite"/>
    </source>
</evidence>